<dbReference type="RefSeq" id="XP_018184630.1">
    <property type="nucleotide sequence ID" value="XM_018336688.1"/>
</dbReference>
<keyword evidence="1" id="KW-0472">Membrane</keyword>
<keyword evidence="1" id="KW-1133">Transmembrane helix</keyword>
<keyword evidence="3" id="KW-1185">Reference proteome</keyword>
<dbReference type="GeneID" id="28901825"/>
<reference evidence="2 3" key="1">
    <citation type="journal article" date="2016" name="Fungal Biol.">
        <title>The genome of Xylona heveae provides a window into fungal endophytism.</title>
        <authorList>
            <person name="Gazis R."/>
            <person name="Kuo A."/>
            <person name="Riley R."/>
            <person name="LaButti K."/>
            <person name="Lipzen A."/>
            <person name="Lin J."/>
            <person name="Amirebrahimi M."/>
            <person name="Hesse C.N."/>
            <person name="Spatafora J.W."/>
            <person name="Henrissat B."/>
            <person name="Hainaut M."/>
            <person name="Grigoriev I.V."/>
            <person name="Hibbett D.S."/>
        </authorList>
    </citation>
    <scope>NUCLEOTIDE SEQUENCE [LARGE SCALE GENOMIC DNA]</scope>
    <source>
        <strain evidence="2 3">TC161</strain>
    </source>
</reference>
<dbReference type="Proteomes" id="UP000076632">
    <property type="component" value="Unassembled WGS sequence"/>
</dbReference>
<evidence type="ECO:0000313" key="3">
    <source>
        <dbReference type="Proteomes" id="UP000076632"/>
    </source>
</evidence>
<gene>
    <name evidence="2" type="ORF">L228DRAFT_53399</name>
</gene>
<feature type="transmembrane region" description="Helical" evidence="1">
    <location>
        <begin position="38"/>
        <end position="57"/>
    </location>
</feature>
<sequence>MNLVLYNYTYSFPCRPPLFTPLLSLVAVYSFRKGVRHIVLDVYRIGWLLALFLLYTISPPIQHQSSSFYHLNIFWVRYIFMVCISFGASEWHSTCSAGLISRYPRCSLTPFTIFSIAINL</sequence>
<evidence type="ECO:0000313" key="2">
    <source>
        <dbReference type="EMBL" id="KZF19075.1"/>
    </source>
</evidence>
<feature type="transmembrane region" description="Helical" evidence="1">
    <location>
        <begin position="69"/>
        <end position="88"/>
    </location>
</feature>
<accession>A0A164ZGG9</accession>
<proteinExistence type="predicted"/>
<protein>
    <submittedName>
        <fullName evidence="2">Uncharacterized protein</fullName>
    </submittedName>
</protein>
<name>A0A164ZGG9_XYLHT</name>
<dbReference type="AlphaFoldDB" id="A0A164ZGG9"/>
<dbReference type="InParanoid" id="A0A164ZGG9"/>
<organism evidence="2 3">
    <name type="scientific">Xylona heveae (strain CBS 132557 / TC161)</name>
    <dbReference type="NCBI Taxonomy" id="1328760"/>
    <lineage>
        <taxon>Eukaryota</taxon>
        <taxon>Fungi</taxon>
        <taxon>Dikarya</taxon>
        <taxon>Ascomycota</taxon>
        <taxon>Pezizomycotina</taxon>
        <taxon>Xylonomycetes</taxon>
        <taxon>Xylonales</taxon>
        <taxon>Xylonaceae</taxon>
        <taxon>Xylona</taxon>
    </lineage>
</organism>
<dbReference type="EMBL" id="KV407468">
    <property type="protein sequence ID" value="KZF19075.1"/>
    <property type="molecule type" value="Genomic_DNA"/>
</dbReference>
<evidence type="ECO:0000256" key="1">
    <source>
        <dbReference type="SAM" id="Phobius"/>
    </source>
</evidence>
<keyword evidence="1" id="KW-0812">Transmembrane</keyword>